<dbReference type="GO" id="GO:0051082">
    <property type="term" value="F:unfolded protein binding"/>
    <property type="evidence" value="ECO:0007669"/>
    <property type="project" value="TreeGrafter"/>
</dbReference>
<feature type="chain" id="PRO_5014646579" description="Periplasmic heavy metal sensor" evidence="5">
    <location>
        <begin position="26"/>
        <end position="151"/>
    </location>
</feature>
<evidence type="ECO:0000256" key="1">
    <source>
        <dbReference type="ARBA" id="ARBA00004418"/>
    </source>
</evidence>
<evidence type="ECO:0000256" key="3">
    <source>
        <dbReference type="ARBA" id="ARBA00022729"/>
    </source>
</evidence>
<evidence type="ECO:0000256" key="5">
    <source>
        <dbReference type="SAM" id="SignalP"/>
    </source>
</evidence>
<dbReference type="AlphaFoldDB" id="A0A2N7KKC5"/>
<dbReference type="RefSeq" id="WP_102433977.1">
    <property type="nucleotide sequence ID" value="NZ_CAWNVI010000023.1"/>
</dbReference>
<dbReference type="CDD" id="cd09916">
    <property type="entry name" value="CpxP_like"/>
    <property type="match status" value="1"/>
</dbReference>
<dbReference type="PANTHER" id="PTHR38102:SF1">
    <property type="entry name" value="PERIPLASMIC CHAPERONE SPY"/>
    <property type="match status" value="1"/>
</dbReference>
<dbReference type="OrthoDB" id="5899874at2"/>
<keyword evidence="4" id="KW-0574">Periplasm</keyword>
<dbReference type="EMBL" id="MCZK01000023">
    <property type="protein sequence ID" value="PMM76711.1"/>
    <property type="molecule type" value="Genomic_DNA"/>
</dbReference>
<feature type="signal peptide" evidence="5">
    <location>
        <begin position="1"/>
        <end position="25"/>
    </location>
</feature>
<evidence type="ECO:0000313" key="6">
    <source>
        <dbReference type="EMBL" id="PMM76711.1"/>
    </source>
</evidence>
<keyword evidence="3 5" id="KW-0732">Signal</keyword>
<dbReference type="InterPro" id="IPR012899">
    <property type="entry name" value="LTXXQ"/>
</dbReference>
<sequence length="151" mass="16894">MKSLKKSLCVLTASALLVTAPFVSASTPQQPPQPALSPLQMVIASLNLTEEQQAEVFSLVEDYQSDRTEIDMDKAIELKKKQISLVTQPEFDEAEMEKVIDTVQATEKSMVMQEMRLKNNIYNVLTEEQKEQFKTMMKSALTGGKPPVAKQ</sequence>
<evidence type="ECO:0000256" key="2">
    <source>
        <dbReference type="ARBA" id="ARBA00008441"/>
    </source>
</evidence>
<gene>
    <name evidence="6" type="ORF">BCT49_22225</name>
</gene>
<comment type="caution">
    <text evidence="6">The sequence shown here is derived from an EMBL/GenBank/DDBJ whole genome shotgun (WGS) entry which is preliminary data.</text>
</comment>
<dbReference type="Pfam" id="PF07813">
    <property type="entry name" value="LTXXQ"/>
    <property type="match status" value="1"/>
</dbReference>
<dbReference type="Proteomes" id="UP000235406">
    <property type="component" value="Unassembled WGS sequence"/>
</dbReference>
<protein>
    <recommendedName>
        <fullName evidence="8">Periplasmic heavy metal sensor</fullName>
    </recommendedName>
</protein>
<comment type="subcellular location">
    <subcellularLocation>
        <location evidence="1">Periplasm</location>
    </subcellularLocation>
</comment>
<name>A0A2N7KKC5_9VIBR</name>
<evidence type="ECO:0000256" key="4">
    <source>
        <dbReference type="ARBA" id="ARBA00022764"/>
    </source>
</evidence>
<dbReference type="GO" id="GO:0030288">
    <property type="term" value="C:outer membrane-bounded periplasmic space"/>
    <property type="evidence" value="ECO:0007669"/>
    <property type="project" value="TreeGrafter"/>
</dbReference>
<proteinExistence type="inferred from homology"/>
<comment type="similarity">
    <text evidence="2">Belongs to the CpxP/Spy family.</text>
</comment>
<accession>A0A2N7KKC5</accession>
<dbReference type="InterPro" id="IPR052211">
    <property type="entry name" value="Cpx_auxiliary_protein"/>
</dbReference>
<organism evidence="6 7">
    <name type="scientific">Vibrio lentus</name>
    <dbReference type="NCBI Taxonomy" id="136468"/>
    <lineage>
        <taxon>Bacteria</taxon>
        <taxon>Pseudomonadati</taxon>
        <taxon>Pseudomonadota</taxon>
        <taxon>Gammaproteobacteria</taxon>
        <taxon>Vibrionales</taxon>
        <taxon>Vibrionaceae</taxon>
        <taxon>Vibrio</taxon>
    </lineage>
</organism>
<evidence type="ECO:0000313" key="7">
    <source>
        <dbReference type="Proteomes" id="UP000235406"/>
    </source>
</evidence>
<dbReference type="PANTHER" id="PTHR38102">
    <property type="entry name" value="PERIPLASMIC CHAPERONE SPY"/>
    <property type="match status" value="1"/>
</dbReference>
<reference evidence="7" key="1">
    <citation type="submission" date="2016-07" db="EMBL/GenBank/DDBJ databases">
        <title>Nontailed viruses are major unrecognized killers of bacteria in the ocean.</title>
        <authorList>
            <person name="Kauffman K."/>
            <person name="Hussain F."/>
            <person name="Yang J."/>
            <person name="Arevalo P."/>
            <person name="Brown J."/>
            <person name="Cutler M."/>
            <person name="Kelly L."/>
            <person name="Polz M.F."/>
        </authorList>
    </citation>
    <scope>NUCLEOTIDE SEQUENCE [LARGE SCALE GENOMIC DNA]</scope>
    <source>
        <strain evidence="7">10N.261.46.F8</strain>
    </source>
</reference>
<evidence type="ECO:0008006" key="8">
    <source>
        <dbReference type="Google" id="ProtNLM"/>
    </source>
</evidence>
<dbReference type="Gene3D" id="1.20.120.1490">
    <property type="match status" value="1"/>
</dbReference>